<dbReference type="PANTHER" id="PTHR10794:SF94">
    <property type="entry name" value="ESTERASE YHET-RELATED"/>
    <property type="match status" value="1"/>
</dbReference>
<evidence type="ECO:0000259" key="5">
    <source>
        <dbReference type="Pfam" id="PF00561"/>
    </source>
</evidence>
<dbReference type="PROSITE" id="PS01133">
    <property type="entry name" value="UPF0017"/>
    <property type="match status" value="1"/>
</dbReference>
<evidence type="ECO:0000313" key="6">
    <source>
        <dbReference type="EMBL" id="CAA9427209.1"/>
    </source>
</evidence>
<dbReference type="EMBL" id="CADCUV010000139">
    <property type="protein sequence ID" value="CAA9427209.1"/>
    <property type="molecule type" value="Genomic_DNA"/>
</dbReference>
<dbReference type="PRINTS" id="PR00111">
    <property type="entry name" value="ABHYDROLASE"/>
</dbReference>
<evidence type="ECO:0000256" key="2">
    <source>
        <dbReference type="ARBA" id="ARBA00022487"/>
    </source>
</evidence>
<sequence length="350" mass="37678">MNGDAGETGRGAGDGAREAIGLLAAKPFRPHPLLANGHAQTLARWAWPRTYRAPRDEARLFEVEPGVRLLARCRWHEDRADRLTVLLVHGLGGSADAPYVLGAARLAHRAGANVVRLNQRNCGGTEALTPTLYHSGMSGDLAAVVRELVARDGLPRVLVAGFSMGGNLALKMAGEMGGGAPAALVGVCAVSPALDLRETVRNLGKPSNRPYQWNFVRGLRRLVERKKRLYPGLYDTSGLDRLRTVRDFDELYTAPHGGFADADDYYACSSALPLVPRIRVPTLIVHARDDPLVPCEPLLRPGAAENPYVAKALPPHGGHVAFVSGGKGGRFWAEERLAHLCRVLQGSPRG</sequence>
<dbReference type="GO" id="GO:0047372">
    <property type="term" value="F:monoacylglycerol lipase activity"/>
    <property type="evidence" value="ECO:0007669"/>
    <property type="project" value="TreeGrafter"/>
</dbReference>
<feature type="active site" description="Charge relay system" evidence="4">
    <location>
        <position position="319"/>
    </location>
</feature>
<dbReference type="SUPFAM" id="SSF53474">
    <property type="entry name" value="alpha/beta-Hydrolases"/>
    <property type="match status" value="1"/>
</dbReference>
<dbReference type="GO" id="GO:0034338">
    <property type="term" value="F:short-chain carboxylesterase activity"/>
    <property type="evidence" value="ECO:0007669"/>
    <property type="project" value="TreeGrafter"/>
</dbReference>
<keyword evidence="2" id="KW-0719">Serine esterase</keyword>
<dbReference type="InterPro" id="IPR012020">
    <property type="entry name" value="ABHD4"/>
</dbReference>
<dbReference type="InterPro" id="IPR000073">
    <property type="entry name" value="AB_hydrolase_1"/>
</dbReference>
<evidence type="ECO:0000256" key="1">
    <source>
        <dbReference type="ARBA" id="ARBA00010884"/>
    </source>
</evidence>
<dbReference type="AlphaFoldDB" id="A0A6J4PW49"/>
<accession>A0A6J4PW49</accession>
<dbReference type="InterPro" id="IPR029058">
    <property type="entry name" value="AB_hydrolase_fold"/>
</dbReference>
<proteinExistence type="inferred from homology"/>
<protein>
    <submittedName>
        <fullName evidence="6">Hydrolase, alpha/beta fold family</fullName>
    </submittedName>
</protein>
<dbReference type="Gene3D" id="3.40.50.1820">
    <property type="entry name" value="alpha/beta hydrolase"/>
    <property type="match status" value="1"/>
</dbReference>
<dbReference type="InterPro" id="IPR050960">
    <property type="entry name" value="AB_hydrolase_4_sf"/>
</dbReference>
<organism evidence="6">
    <name type="scientific">uncultured Rubrobacteraceae bacterium</name>
    <dbReference type="NCBI Taxonomy" id="349277"/>
    <lineage>
        <taxon>Bacteria</taxon>
        <taxon>Bacillati</taxon>
        <taxon>Actinomycetota</taxon>
        <taxon>Rubrobacteria</taxon>
        <taxon>Rubrobacterales</taxon>
        <taxon>Rubrobacteraceae</taxon>
        <taxon>environmental samples</taxon>
    </lineage>
</organism>
<name>A0A6J4PW49_9ACTN</name>
<comment type="similarity">
    <text evidence="1">Belongs to the AB hydrolase superfamily. AB hydrolase 4 family.</text>
</comment>
<reference evidence="6" key="1">
    <citation type="submission" date="2020-02" db="EMBL/GenBank/DDBJ databases">
        <authorList>
            <person name="Meier V. D."/>
        </authorList>
    </citation>
    <scope>NUCLEOTIDE SEQUENCE</scope>
    <source>
        <strain evidence="6">AVDCRST_MAG22</strain>
    </source>
</reference>
<feature type="active site" description="Charge relay system" evidence="4">
    <location>
        <position position="163"/>
    </location>
</feature>
<dbReference type="PANTHER" id="PTHR10794">
    <property type="entry name" value="ABHYDROLASE DOMAIN-CONTAINING PROTEIN"/>
    <property type="match status" value="1"/>
</dbReference>
<keyword evidence="3 6" id="KW-0378">Hydrolase</keyword>
<dbReference type="InterPro" id="IPR000952">
    <property type="entry name" value="AB_hydrolase_4_CS"/>
</dbReference>
<feature type="domain" description="AB hydrolase-1" evidence="5">
    <location>
        <begin position="84"/>
        <end position="324"/>
    </location>
</feature>
<dbReference type="Pfam" id="PF00561">
    <property type="entry name" value="Abhydrolase_1"/>
    <property type="match status" value="1"/>
</dbReference>
<evidence type="ECO:0000256" key="4">
    <source>
        <dbReference type="PIRSR" id="PIRSR005211-1"/>
    </source>
</evidence>
<feature type="active site" description="Charge relay system" evidence="4">
    <location>
        <position position="290"/>
    </location>
</feature>
<dbReference type="PIRSF" id="PIRSF005211">
    <property type="entry name" value="Ab_hydro_YheT"/>
    <property type="match status" value="1"/>
</dbReference>
<gene>
    <name evidence="6" type="ORF">AVDCRST_MAG22-2993</name>
</gene>
<evidence type="ECO:0000256" key="3">
    <source>
        <dbReference type="ARBA" id="ARBA00022801"/>
    </source>
</evidence>